<dbReference type="PANTHER" id="PTHR43065:SF42">
    <property type="entry name" value="TWO-COMPONENT SENSOR PPRA"/>
    <property type="match status" value="1"/>
</dbReference>
<keyword evidence="7" id="KW-1185">Reference proteome</keyword>
<dbReference type="Pfam" id="PF02518">
    <property type="entry name" value="HATPase_c"/>
    <property type="match status" value="1"/>
</dbReference>
<dbReference type="Pfam" id="PF17152">
    <property type="entry name" value="CHASE8"/>
    <property type="match status" value="1"/>
</dbReference>
<dbReference type="PANTHER" id="PTHR43065">
    <property type="entry name" value="SENSOR HISTIDINE KINASE"/>
    <property type="match status" value="1"/>
</dbReference>
<evidence type="ECO:0000256" key="1">
    <source>
        <dbReference type="ARBA" id="ARBA00000085"/>
    </source>
</evidence>
<dbReference type="InterPro" id="IPR036890">
    <property type="entry name" value="HATPase_C_sf"/>
</dbReference>
<proteinExistence type="predicted"/>
<dbReference type="RefSeq" id="WP_425543639.1">
    <property type="nucleotide sequence ID" value="NZ_BAAAFO010000001.1"/>
</dbReference>
<dbReference type="Gene3D" id="3.30.565.10">
    <property type="entry name" value="Histidine kinase-like ATPase, C-terminal domain"/>
    <property type="match status" value="1"/>
</dbReference>
<feature type="transmembrane region" description="Helical" evidence="4">
    <location>
        <begin position="12"/>
        <end position="34"/>
    </location>
</feature>
<protein>
    <recommendedName>
        <fullName evidence="2">histidine kinase</fullName>
        <ecNumber evidence="2">2.7.13.3</ecNumber>
    </recommendedName>
</protein>
<evidence type="ECO:0000313" key="6">
    <source>
        <dbReference type="EMBL" id="GAA0240468.1"/>
    </source>
</evidence>
<keyword evidence="3" id="KW-0597">Phosphoprotein</keyword>
<dbReference type="Gene3D" id="1.10.287.130">
    <property type="match status" value="1"/>
</dbReference>
<dbReference type="InterPro" id="IPR004358">
    <property type="entry name" value="Sig_transdc_His_kin-like_C"/>
</dbReference>
<dbReference type="SUPFAM" id="SSF55874">
    <property type="entry name" value="ATPase domain of HSP90 chaperone/DNA topoisomerase II/histidine kinase"/>
    <property type="match status" value="1"/>
</dbReference>
<evidence type="ECO:0000256" key="2">
    <source>
        <dbReference type="ARBA" id="ARBA00012438"/>
    </source>
</evidence>
<accession>A0ABN0U6N8</accession>
<dbReference type="SMART" id="SM00388">
    <property type="entry name" value="HisKA"/>
    <property type="match status" value="1"/>
</dbReference>
<keyword evidence="4" id="KW-0472">Membrane</keyword>
<feature type="domain" description="Histidine kinase" evidence="5">
    <location>
        <begin position="273"/>
        <end position="492"/>
    </location>
</feature>
<comment type="caution">
    <text evidence="6">The sequence shown here is derived from an EMBL/GenBank/DDBJ whole genome shotgun (WGS) entry which is preliminary data.</text>
</comment>
<gene>
    <name evidence="6" type="ORF">GCM10009126_02620</name>
</gene>
<reference evidence="6 7" key="1">
    <citation type="journal article" date="2019" name="Int. J. Syst. Evol. Microbiol.">
        <title>The Global Catalogue of Microorganisms (GCM) 10K type strain sequencing project: providing services to taxonomists for standard genome sequencing and annotation.</title>
        <authorList>
            <consortium name="The Broad Institute Genomics Platform"/>
            <consortium name="The Broad Institute Genome Sequencing Center for Infectious Disease"/>
            <person name="Wu L."/>
            <person name="Ma J."/>
        </authorList>
    </citation>
    <scope>NUCLEOTIDE SEQUENCE [LARGE SCALE GENOMIC DNA]</scope>
    <source>
        <strain evidence="6 7">JCM 16242</strain>
    </source>
</reference>
<dbReference type="SMART" id="SM00387">
    <property type="entry name" value="HATPase_c"/>
    <property type="match status" value="1"/>
</dbReference>
<dbReference type="InterPro" id="IPR005467">
    <property type="entry name" value="His_kinase_dom"/>
</dbReference>
<feature type="transmembrane region" description="Helical" evidence="4">
    <location>
        <begin position="157"/>
        <end position="178"/>
    </location>
</feature>
<keyword evidence="4" id="KW-1133">Transmembrane helix</keyword>
<keyword evidence="4" id="KW-0812">Transmembrane</keyword>
<dbReference type="EMBL" id="BAAAFO010000001">
    <property type="protein sequence ID" value="GAA0240468.1"/>
    <property type="molecule type" value="Genomic_DNA"/>
</dbReference>
<sequence>MSADGANKAFVFRPITMLVAVGLLLVAGALAAAYQYRTARIERRHQLVTQANILAASVTAAIAFNDRAAAQEYVNALMLDPRLDAVAVYNEFHGRVAGFQRAGSAPITDSLRDHERLPSDRRLVEVPARQGAMTVGRVYLRAAETPLLMQLARYSGVALLTIMAVLMLSALAMAQSVLSRAHAALRKRAIELAEANERLGAEMEQRARTEEALRQSQKMEAIGQLSGGIAHDFNNLLMIIKASLTQLQAKLLQDDPTSTGAASAAHERVTAVARPHPAGEPPALLRDAAAIERREAQQRRIKRYLDVAQDGVERAASLTQRLLSFARQQPLSPKTLRLDHLIRGMSALLEHSVGANVKIDYQLHSRGFVRCDANQMENAILNLVGNARDAMPDGGRIVIQLDDVRIDAANPMDDLPHGAYTRLQVVDNGVGMSEKVRQKAFEPFFTTKPVGKGTGLGLSTIFGYVVQSRGVASIDSEIGRGTTITIVLPHVPDDDPSEKA</sequence>
<dbReference type="EC" id="2.7.13.3" evidence="2"/>
<evidence type="ECO:0000259" key="5">
    <source>
        <dbReference type="PROSITE" id="PS50109"/>
    </source>
</evidence>
<comment type="catalytic activity">
    <reaction evidence="1">
        <text>ATP + protein L-histidine = ADP + protein N-phospho-L-histidine.</text>
        <dbReference type="EC" id="2.7.13.3"/>
    </reaction>
</comment>
<name>A0ABN0U6N8_9GAMM</name>
<evidence type="ECO:0000313" key="7">
    <source>
        <dbReference type="Proteomes" id="UP001500657"/>
    </source>
</evidence>
<dbReference type="InterPro" id="IPR003594">
    <property type="entry name" value="HATPase_dom"/>
</dbReference>
<dbReference type="PROSITE" id="PS50109">
    <property type="entry name" value="HIS_KIN"/>
    <property type="match status" value="1"/>
</dbReference>
<dbReference type="InterPro" id="IPR003661">
    <property type="entry name" value="HisK_dim/P_dom"/>
</dbReference>
<evidence type="ECO:0000256" key="3">
    <source>
        <dbReference type="ARBA" id="ARBA00022553"/>
    </source>
</evidence>
<dbReference type="PRINTS" id="PR00344">
    <property type="entry name" value="BCTRLSENSOR"/>
</dbReference>
<dbReference type="InterPro" id="IPR033417">
    <property type="entry name" value="CHASE8"/>
</dbReference>
<organism evidence="6 7">
    <name type="scientific">Rhodanobacter caeni</name>
    <dbReference type="NCBI Taxonomy" id="657654"/>
    <lineage>
        <taxon>Bacteria</taxon>
        <taxon>Pseudomonadati</taxon>
        <taxon>Pseudomonadota</taxon>
        <taxon>Gammaproteobacteria</taxon>
        <taxon>Lysobacterales</taxon>
        <taxon>Rhodanobacteraceae</taxon>
        <taxon>Rhodanobacter</taxon>
    </lineage>
</organism>
<evidence type="ECO:0000256" key="4">
    <source>
        <dbReference type="SAM" id="Phobius"/>
    </source>
</evidence>
<dbReference type="Proteomes" id="UP001500657">
    <property type="component" value="Unassembled WGS sequence"/>
</dbReference>